<dbReference type="PANTHER" id="PTHR43794">
    <property type="entry name" value="AMINOHYDROLASE SSNA-RELATED"/>
    <property type="match status" value="1"/>
</dbReference>
<dbReference type="InterPro" id="IPR050287">
    <property type="entry name" value="MTA/SAH_deaminase"/>
</dbReference>
<evidence type="ECO:0000313" key="3">
    <source>
        <dbReference type="EMBL" id="ARU18137.1"/>
    </source>
</evidence>
<geneLocation type="plasmid" evidence="4">
    <name>pcme4a9i</name>
</geneLocation>
<dbReference type="Pfam" id="PF01979">
    <property type="entry name" value="Amidohydro_1"/>
    <property type="match status" value="1"/>
</dbReference>
<dbReference type="STRING" id="450378.GCA_001661675_03140"/>
<dbReference type="Gene3D" id="3.20.20.140">
    <property type="entry name" value="Metal-dependent hydrolases"/>
    <property type="match status" value="1"/>
</dbReference>
<keyword evidence="3" id="KW-0614">Plasmid</keyword>
<evidence type="ECO:0000259" key="2">
    <source>
        <dbReference type="Pfam" id="PF01979"/>
    </source>
</evidence>
<dbReference type="KEGG" id="cman:A9D14_15625"/>
<proteinExistence type="inferred from homology"/>
<dbReference type="SUPFAM" id="SSF51338">
    <property type="entry name" value="Composite domain of metallo-dependent hydrolases"/>
    <property type="match status" value="2"/>
</dbReference>
<accession>A0A1Z1FHE4</accession>
<dbReference type="EMBL" id="CP019603">
    <property type="protein sequence ID" value="ARU18137.1"/>
    <property type="molecule type" value="Genomic_DNA"/>
</dbReference>
<dbReference type="PANTHER" id="PTHR43794:SF5">
    <property type="entry name" value="CHLOROHYDROLASE FAMILY PROTEIN"/>
    <property type="match status" value="1"/>
</dbReference>
<dbReference type="GO" id="GO:0016810">
    <property type="term" value="F:hydrolase activity, acting on carbon-nitrogen (but not peptide) bonds"/>
    <property type="evidence" value="ECO:0007669"/>
    <property type="project" value="InterPro"/>
</dbReference>
<dbReference type="SUPFAM" id="SSF51556">
    <property type="entry name" value="Metallo-dependent hydrolases"/>
    <property type="match status" value="1"/>
</dbReference>
<evidence type="ECO:0000313" key="4">
    <source>
        <dbReference type="Proteomes" id="UP000195807"/>
    </source>
</evidence>
<comment type="similarity">
    <text evidence="1">Belongs to the metallo-dependent hydrolases superfamily. ATZ/TRZ family.</text>
</comment>
<evidence type="ECO:0000256" key="1">
    <source>
        <dbReference type="ARBA" id="ARBA00006745"/>
    </source>
</evidence>
<sequence length="428" mass="44821">MTMGPQGDLPETDLLVHGGRIAATGTGLASDGAETINAHGQILLPGLVDTHNHLWLSQMRGLFGRSEQTRYFPLTERLGAAYEPEDMRVGTLFGASGALAAGVTTTLAYCDNIRIPGHAEAALDALVESGIRARFLYAGHDRLPADAPLDIDHLRQLHLNRAGWAGDAPIELGLGWRTPTTGSGDAVVATALEELRRARTLGLPISTHISGENGPAQLQFLMQRSLLGPDMLLVHATGADPQALREVEEAGAAISLTPITEHRIGFGLTRLNHYTDPVSRVGLGIDGALAGAPDMFAVMRAGHMVQAAVSGDELAILPREILQLATIGGARAIGMDAAIGSLETGKQADMILVDPAALNMGFSQTDPTALLVYSAKPQNVAMVMVGGKILKQGGRMTRTDEAQLLEAATSSLAAIQARANISASQNAG</sequence>
<name>A0A1Z1FHE4_9SPHN</name>
<keyword evidence="4" id="KW-1185">Reference proteome</keyword>
<feature type="domain" description="Amidohydrolase-related" evidence="2">
    <location>
        <begin position="42"/>
        <end position="390"/>
    </location>
</feature>
<dbReference type="InterPro" id="IPR006680">
    <property type="entry name" value="Amidohydro-rel"/>
</dbReference>
<dbReference type="Gene3D" id="2.30.40.10">
    <property type="entry name" value="Urease, subunit C, domain 1"/>
    <property type="match status" value="1"/>
</dbReference>
<dbReference type="InterPro" id="IPR011059">
    <property type="entry name" value="Metal-dep_hydrolase_composite"/>
</dbReference>
<organism evidence="3 4">
    <name type="scientific">Croceicoccus marinus</name>
    <dbReference type="NCBI Taxonomy" id="450378"/>
    <lineage>
        <taxon>Bacteria</taxon>
        <taxon>Pseudomonadati</taxon>
        <taxon>Pseudomonadota</taxon>
        <taxon>Alphaproteobacteria</taxon>
        <taxon>Sphingomonadales</taxon>
        <taxon>Erythrobacteraceae</taxon>
        <taxon>Croceicoccus</taxon>
    </lineage>
</organism>
<gene>
    <name evidence="3" type="ORF">A9D14_15625</name>
</gene>
<dbReference type="InterPro" id="IPR032466">
    <property type="entry name" value="Metal_Hydrolase"/>
</dbReference>
<dbReference type="Proteomes" id="UP000195807">
    <property type="component" value="Plasmid pCME4A9I"/>
</dbReference>
<reference evidence="3 4" key="1">
    <citation type="submission" date="2017-01" db="EMBL/GenBank/DDBJ databases">
        <title>Complete genome sequence of esterase-producing bacterium Croceicoccus marinus E4A9.</title>
        <authorList>
            <person name="Wu Y.-H."/>
            <person name="Cheng H."/>
            <person name="Xu L."/>
            <person name="Huo Y.-Y."/>
            <person name="Wang C.-S."/>
            <person name="Xu X.-W."/>
        </authorList>
    </citation>
    <scope>NUCLEOTIDE SEQUENCE [LARGE SCALE GENOMIC DNA]</scope>
    <source>
        <strain evidence="3 4">E4A9</strain>
        <plasmid evidence="4">Plasmid pcme4a9i</plasmid>
    </source>
</reference>
<protein>
    <recommendedName>
        <fullName evidence="2">Amidohydrolase-related domain-containing protein</fullName>
    </recommendedName>
</protein>
<dbReference type="AlphaFoldDB" id="A0A1Z1FHE4"/>